<accession>A0A8H5WHX1</accession>
<dbReference type="EMBL" id="JAAOAK010000492">
    <property type="protein sequence ID" value="KAF5663332.1"/>
    <property type="molecule type" value="Genomic_DNA"/>
</dbReference>
<evidence type="ECO:0000313" key="1">
    <source>
        <dbReference type="EMBL" id="KAF5663332.1"/>
    </source>
</evidence>
<dbReference type="Proteomes" id="UP000562682">
    <property type="component" value="Unassembled WGS sequence"/>
</dbReference>
<evidence type="ECO:0000313" key="2">
    <source>
        <dbReference type="Proteomes" id="UP000562682"/>
    </source>
</evidence>
<organism evidence="1 2">
    <name type="scientific">Fusarium denticulatum</name>
    <dbReference type="NCBI Taxonomy" id="48507"/>
    <lineage>
        <taxon>Eukaryota</taxon>
        <taxon>Fungi</taxon>
        <taxon>Dikarya</taxon>
        <taxon>Ascomycota</taxon>
        <taxon>Pezizomycotina</taxon>
        <taxon>Sordariomycetes</taxon>
        <taxon>Hypocreomycetidae</taxon>
        <taxon>Hypocreales</taxon>
        <taxon>Nectriaceae</taxon>
        <taxon>Fusarium</taxon>
        <taxon>Fusarium fujikuroi species complex</taxon>
    </lineage>
</organism>
<name>A0A8H5WHX1_9HYPO</name>
<dbReference type="AlphaFoldDB" id="A0A8H5WHX1"/>
<keyword evidence="2" id="KW-1185">Reference proteome</keyword>
<proteinExistence type="predicted"/>
<protein>
    <submittedName>
        <fullName evidence="1">Uncharacterized protein</fullName>
    </submittedName>
</protein>
<gene>
    <name evidence="1" type="ORF">FDENT_13160</name>
</gene>
<comment type="caution">
    <text evidence="1">The sequence shown here is derived from an EMBL/GenBank/DDBJ whole genome shotgun (WGS) entry which is preliminary data.</text>
</comment>
<reference evidence="1 2" key="1">
    <citation type="submission" date="2020-05" db="EMBL/GenBank/DDBJ databases">
        <title>Identification and distribution of gene clusters putatively required for synthesis of sphingolipid metabolism inhibitors in phylogenetically diverse species of the filamentous fungus Fusarium.</title>
        <authorList>
            <person name="Kim H.-S."/>
            <person name="Busman M."/>
            <person name="Brown D.W."/>
            <person name="Divon H."/>
            <person name="Uhlig S."/>
            <person name="Proctor R.H."/>
        </authorList>
    </citation>
    <scope>NUCLEOTIDE SEQUENCE [LARGE SCALE GENOMIC DNA]</scope>
    <source>
        <strain evidence="1 2">NRRL 25311</strain>
    </source>
</reference>
<sequence length="82" mass="8565">MSTNENNIAIPAADGGLVGVTDGNSEAVMAQHAMRMMQETGKSSVLVKYTVPGTGLVSIGLIDRDGNFRVIHRSCETGSANN</sequence>